<accession>A0A1I4MWJ0</accession>
<dbReference type="FunFam" id="1.10.1200.10:FF:000016">
    <property type="entry name" value="Non-ribosomal peptide synthase"/>
    <property type="match status" value="1"/>
</dbReference>
<gene>
    <name evidence="4" type="ORF">SAMN04488125_1461</name>
</gene>
<dbReference type="PANTHER" id="PTHR45527:SF1">
    <property type="entry name" value="FATTY ACID SYNTHASE"/>
    <property type="match status" value="1"/>
</dbReference>
<evidence type="ECO:0000313" key="5">
    <source>
        <dbReference type="Proteomes" id="UP000198804"/>
    </source>
</evidence>
<dbReference type="InterPro" id="IPR029058">
    <property type="entry name" value="AB_hydrolase_fold"/>
</dbReference>
<dbReference type="SUPFAM" id="SSF56801">
    <property type="entry name" value="Acetyl-CoA synthetase-like"/>
    <property type="match status" value="1"/>
</dbReference>
<dbReference type="SUPFAM" id="SSF47336">
    <property type="entry name" value="ACP-like"/>
    <property type="match status" value="1"/>
</dbReference>
<organism evidence="4 5">
    <name type="scientific">Methylorubrum salsuginis</name>
    <dbReference type="NCBI Taxonomy" id="414703"/>
    <lineage>
        <taxon>Bacteria</taxon>
        <taxon>Pseudomonadati</taxon>
        <taxon>Pseudomonadota</taxon>
        <taxon>Alphaproteobacteria</taxon>
        <taxon>Hyphomicrobiales</taxon>
        <taxon>Methylobacteriaceae</taxon>
        <taxon>Methylorubrum</taxon>
    </lineage>
</organism>
<feature type="domain" description="Carrier" evidence="3">
    <location>
        <begin position="108"/>
        <end position="183"/>
    </location>
</feature>
<dbReference type="Gene3D" id="3.30.300.30">
    <property type="match status" value="1"/>
</dbReference>
<dbReference type="AlphaFoldDB" id="A0A1I4MWJ0"/>
<dbReference type="GO" id="GO:0043041">
    <property type="term" value="P:amino acid activation for nonribosomal peptide biosynthetic process"/>
    <property type="evidence" value="ECO:0007669"/>
    <property type="project" value="TreeGrafter"/>
</dbReference>
<dbReference type="GO" id="GO:0072330">
    <property type="term" value="P:monocarboxylic acid biosynthetic process"/>
    <property type="evidence" value="ECO:0007669"/>
    <property type="project" value="UniProtKB-ARBA"/>
</dbReference>
<reference evidence="5" key="1">
    <citation type="submission" date="2016-10" db="EMBL/GenBank/DDBJ databases">
        <authorList>
            <person name="Varghese N."/>
            <person name="Submissions S."/>
        </authorList>
    </citation>
    <scope>NUCLEOTIDE SEQUENCE [LARGE SCALE GENOMIC DNA]</scope>
    <source>
        <strain evidence="5">CGMCC 1.6474</strain>
    </source>
</reference>
<keyword evidence="5" id="KW-1185">Reference proteome</keyword>
<dbReference type="GO" id="GO:0005737">
    <property type="term" value="C:cytoplasm"/>
    <property type="evidence" value="ECO:0007669"/>
    <property type="project" value="TreeGrafter"/>
</dbReference>
<keyword evidence="1" id="KW-0596">Phosphopantetheine</keyword>
<proteinExistence type="predicted"/>
<dbReference type="EMBL" id="FOSV01000046">
    <property type="protein sequence ID" value="SFM07456.1"/>
    <property type="molecule type" value="Genomic_DNA"/>
</dbReference>
<evidence type="ECO:0000259" key="3">
    <source>
        <dbReference type="PROSITE" id="PS50075"/>
    </source>
</evidence>
<dbReference type="Proteomes" id="UP000198804">
    <property type="component" value="Unassembled WGS sequence"/>
</dbReference>
<dbReference type="RefSeq" id="WP_131803968.1">
    <property type="nucleotide sequence ID" value="NZ_FOSV01000046.1"/>
</dbReference>
<evidence type="ECO:0000256" key="1">
    <source>
        <dbReference type="ARBA" id="ARBA00022450"/>
    </source>
</evidence>
<dbReference type="Gene3D" id="3.40.50.1820">
    <property type="entry name" value="alpha/beta hydrolase"/>
    <property type="match status" value="1"/>
</dbReference>
<protein>
    <submittedName>
        <fullName evidence="4">Phosphopantetheine attachment site</fullName>
    </submittedName>
</protein>
<keyword evidence="2" id="KW-0597">Phosphoprotein</keyword>
<dbReference type="InterPro" id="IPR009081">
    <property type="entry name" value="PP-bd_ACP"/>
</dbReference>
<dbReference type="PROSITE" id="PS00012">
    <property type="entry name" value="PHOSPHOPANTETHEINE"/>
    <property type="match status" value="1"/>
</dbReference>
<sequence length="201" mass="21156">DAQVKVRGFRIEPGEVEAHLLAHPRCREAAVSAAKRGAEAHLVAYVAGRGGAEADLAAVLAAHLAERLPAHMRPSLIVVLPALPRLASGKLDRAGLPAPEWKAGAYAPPRGATEERLAGLWASLLGLERVGRDDGFFALGGHSLLAAKLVQRIREEMGAHIGLPAFYAAPNLAALAALIDDADEARALNDIDALLAEWEEA</sequence>
<dbReference type="GO" id="GO:0031177">
    <property type="term" value="F:phosphopantetheine binding"/>
    <property type="evidence" value="ECO:0007669"/>
    <property type="project" value="TreeGrafter"/>
</dbReference>
<dbReference type="Pfam" id="PF13193">
    <property type="entry name" value="AMP-binding_C"/>
    <property type="match status" value="1"/>
</dbReference>
<evidence type="ECO:0000313" key="4">
    <source>
        <dbReference type="EMBL" id="SFM07456.1"/>
    </source>
</evidence>
<dbReference type="InterPro" id="IPR006162">
    <property type="entry name" value="Ppantetheine_attach_site"/>
</dbReference>
<name>A0A1I4MWJ0_9HYPH</name>
<evidence type="ECO:0000256" key="2">
    <source>
        <dbReference type="ARBA" id="ARBA00022553"/>
    </source>
</evidence>
<dbReference type="Pfam" id="PF00550">
    <property type="entry name" value="PP-binding"/>
    <property type="match status" value="1"/>
</dbReference>
<dbReference type="OrthoDB" id="9803968at2"/>
<dbReference type="InterPro" id="IPR036736">
    <property type="entry name" value="ACP-like_sf"/>
</dbReference>
<feature type="non-terminal residue" evidence="4">
    <location>
        <position position="1"/>
    </location>
</feature>
<dbReference type="PANTHER" id="PTHR45527">
    <property type="entry name" value="NONRIBOSOMAL PEPTIDE SYNTHETASE"/>
    <property type="match status" value="1"/>
</dbReference>
<dbReference type="InterPro" id="IPR045851">
    <property type="entry name" value="AMP-bd_C_sf"/>
</dbReference>
<dbReference type="GO" id="GO:0044550">
    <property type="term" value="P:secondary metabolite biosynthetic process"/>
    <property type="evidence" value="ECO:0007669"/>
    <property type="project" value="TreeGrafter"/>
</dbReference>
<dbReference type="PROSITE" id="PS50075">
    <property type="entry name" value="CARRIER"/>
    <property type="match status" value="1"/>
</dbReference>
<dbReference type="InterPro" id="IPR025110">
    <property type="entry name" value="AMP-bd_C"/>
</dbReference>